<organism evidence="1 2">
    <name type="scientific">Candidatus Gottesmanbacteria bacterium RIFCSPHIGHO2_01_FULL_39_10</name>
    <dbReference type="NCBI Taxonomy" id="1798375"/>
    <lineage>
        <taxon>Bacteria</taxon>
        <taxon>Candidatus Gottesmaniibacteriota</taxon>
    </lineage>
</organism>
<evidence type="ECO:0000313" key="1">
    <source>
        <dbReference type="EMBL" id="OGG14070.1"/>
    </source>
</evidence>
<protein>
    <submittedName>
        <fullName evidence="1">Uncharacterized protein</fullName>
    </submittedName>
</protein>
<sequence length="226" mass="26984">MTRVKERQEAIKLRLKGLTYSDIRKHLNIAKSTLSDWLSKYPLTKEQIELLEKNIKKHKELSIEKVRITKRRKRERRWVKIYKEVKKAWIPLRREELELAGIFLYWGEGNKRMNGPLSLNNTDPQVLKFYLYWLKDVLKISKEKIRVNLHLYSDMSKETEMEFWSEELKLPLTQFSKPYIKSSKRSDIDQKGFGHGTCGLTVSNISFKEHVMMTIQAVADYYSKRI</sequence>
<dbReference type="Pfam" id="PF13384">
    <property type="entry name" value="HTH_23"/>
    <property type="match status" value="1"/>
</dbReference>
<dbReference type="Proteomes" id="UP000177383">
    <property type="component" value="Unassembled WGS sequence"/>
</dbReference>
<accession>A0A1F5ZNI6</accession>
<evidence type="ECO:0000313" key="2">
    <source>
        <dbReference type="Proteomes" id="UP000177383"/>
    </source>
</evidence>
<gene>
    <name evidence="1" type="ORF">A2773_07230</name>
</gene>
<comment type="caution">
    <text evidence="1">The sequence shown here is derived from an EMBL/GenBank/DDBJ whole genome shotgun (WGS) entry which is preliminary data.</text>
</comment>
<proteinExistence type="predicted"/>
<dbReference type="STRING" id="1798375.A2773_07230"/>
<dbReference type="EMBL" id="MFJE01000026">
    <property type="protein sequence ID" value="OGG14070.1"/>
    <property type="molecule type" value="Genomic_DNA"/>
</dbReference>
<name>A0A1F5ZNI6_9BACT</name>
<dbReference type="AlphaFoldDB" id="A0A1F5ZNI6"/>
<reference evidence="1 2" key="1">
    <citation type="journal article" date="2016" name="Nat. Commun.">
        <title>Thousands of microbial genomes shed light on interconnected biogeochemical processes in an aquifer system.</title>
        <authorList>
            <person name="Anantharaman K."/>
            <person name="Brown C.T."/>
            <person name="Hug L.A."/>
            <person name="Sharon I."/>
            <person name="Castelle C.J."/>
            <person name="Probst A.J."/>
            <person name="Thomas B.C."/>
            <person name="Singh A."/>
            <person name="Wilkins M.J."/>
            <person name="Karaoz U."/>
            <person name="Brodie E.L."/>
            <person name="Williams K.H."/>
            <person name="Hubbard S.S."/>
            <person name="Banfield J.F."/>
        </authorList>
    </citation>
    <scope>NUCLEOTIDE SEQUENCE [LARGE SCALE GENOMIC DNA]</scope>
</reference>